<dbReference type="Gramene" id="AUR62008471-RA">
    <property type="protein sequence ID" value="AUR62008471-RA:cds"/>
    <property type="gene ID" value="AUR62008471"/>
</dbReference>
<feature type="region of interest" description="Disordered" evidence="1">
    <location>
        <begin position="170"/>
        <end position="193"/>
    </location>
</feature>
<accession>A0A803L9D2</accession>
<reference evidence="2" key="1">
    <citation type="journal article" date="2017" name="Nature">
        <title>The genome of Chenopodium quinoa.</title>
        <authorList>
            <person name="Jarvis D.E."/>
            <person name="Ho Y.S."/>
            <person name="Lightfoot D.J."/>
            <person name="Schmoeckel S.M."/>
            <person name="Li B."/>
            <person name="Borm T.J.A."/>
            <person name="Ohyanagi H."/>
            <person name="Mineta K."/>
            <person name="Michell C.T."/>
            <person name="Saber N."/>
            <person name="Kharbatia N.M."/>
            <person name="Rupper R.R."/>
            <person name="Sharp A.R."/>
            <person name="Dally N."/>
            <person name="Boughton B.A."/>
            <person name="Woo Y.H."/>
            <person name="Gao G."/>
            <person name="Schijlen E.G.W.M."/>
            <person name="Guo X."/>
            <person name="Momin A.A."/>
            <person name="Negrao S."/>
            <person name="Al-Babili S."/>
            <person name="Gehring C."/>
            <person name="Roessner U."/>
            <person name="Jung C."/>
            <person name="Murphy K."/>
            <person name="Arold S.T."/>
            <person name="Gojobori T."/>
            <person name="van der Linden C.G."/>
            <person name="van Loo E.N."/>
            <person name="Jellen E.N."/>
            <person name="Maughan P.J."/>
            <person name="Tester M."/>
        </authorList>
    </citation>
    <scope>NUCLEOTIDE SEQUENCE [LARGE SCALE GENOMIC DNA]</scope>
    <source>
        <strain evidence="2">cv. PI 614886</strain>
    </source>
</reference>
<dbReference type="EnsemblPlants" id="AUR62008471-RA">
    <property type="protein sequence ID" value="AUR62008471-RA:cds"/>
    <property type="gene ID" value="AUR62008471"/>
</dbReference>
<keyword evidence="3" id="KW-1185">Reference proteome</keyword>
<evidence type="ECO:0000313" key="3">
    <source>
        <dbReference type="Proteomes" id="UP000596660"/>
    </source>
</evidence>
<organism evidence="2 3">
    <name type="scientific">Chenopodium quinoa</name>
    <name type="common">Quinoa</name>
    <dbReference type="NCBI Taxonomy" id="63459"/>
    <lineage>
        <taxon>Eukaryota</taxon>
        <taxon>Viridiplantae</taxon>
        <taxon>Streptophyta</taxon>
        <taxon>Embryophyta</taxon>
        <taxon>Tracheophyta</taxon>
        <taxon>Spermatophyta</taxon>
        <taxon>Magnoliopsida</taxon>
        <taxon>eudicotyledons</taxon>
        <taxon>Gunneridae</taxon>
        <taxon>Pentapetalae</taxon>
        <taxon>Caryophyllales</taxon>
        <taxon>Chenopodiaceae</taxon>
        <taxon>Chenopodioideae</taxon>
        <taxon>Atripliceae</taxon>
        <taxon>Chenopodium</taxon>
    </lineage>
</organism>
<feature type="compositionally biased region" description="Low complexity" evidence="1">
    <location>
        <begin position="73"/>
        <end position="88"/>
    </location>
</feature>
<protein>
    <submittedName>
        <fullName evidence="2">Uncharacterized protein</fullName>
    </submittedName>
</protein>
<feature type="region of interest" description="Disordered" evidence="1">
    <location>
        <begin position="58"/>
        <end position="134"/>
    </location>
</feature>
<dbReference type="Proteomes" id="UP000596660">
    <property type="component" value="Unplaced"/>
</dbReference>
<proteinExistence type="predicted"/>
<reference evidence="2" key="2">
    <citation type="submission" date="2021-03" db="UniProtKB">
        <authorList>
            <consortium name="EnsemblPlants"/>
        </authorList>
    </citation>
    <scope>IDENTIFICATION</scope>
</reference>
<sequence length="257" mass="28228">MSSVYGIPSVPSVHCDDMCVSDDDMGSMGDEGDGGREIIEDDAAFIDEGAAIHTEAEYSAGMSRHDPPSHNQAAAGTASSAAERAGSTVRAGRGEQLALDQPQHEDSSSAPSHSEQQHHAQPHVDSFEQSEVSSEMAKGKRVKFPSVIFNSKAIADVDLNKCEPWDLPGRSIDRQPAHVPKQKTSANGGCCTIRGEQPEKELEEKRMAYWRRTSEFNDGGWDLMSKFRGRSKRKEELGIRVTSFDFFLWVMNVRPST</sequence>
<evidence type="ECO:0000313" key="2">
    <source>
        <dbReference type="EnsemblPlants" id="AUR62008471-RA:cds"/>
    </source>
</evidence>
<name>A0A803L9D2_CHEQI</name>
<dbReference type="AlphaFoldDB" id="A0A803L9D2"/>
<evidence type="ECO:0000256" key="1">
    <source>
        <dbReference type="SAM" id="MobiDB-lite"/>
    </source>
</evidence>